<sequence length="120" mass="13463">MTVRILVADDSRASQPSIITQLPRSLHFDVTEAVSGQETITLLNTAEFELLLLNLSRSPADNFRVVEAMTHALCKPRIVMCYTGAYPEQPHHLSVETITFIHTPLDRRKIATMLSELGFL</sequence>
<dbReference type="SUPFAM" id="SSF52172">
    <property type="entry name" value="CheY-like"/>
    <property type="match status" value="1"/>
</dbReference>
<dbReference type="EMBL" id="CP039852">
    <property type="protein sequence ID" value="QCZ92560.1"/>
    <property type="molecule type" value="Genomic_DNA"/>
</dbReference>
<dbReference type="InterPro" id="IPR001789">
    <property type="entry name" value="Sig_transdc_resp-reg_receiver"/>
</dbReference>
<dbReference type="AlphaFoldDB" id="A0A5B7YAS3"/>
<gene>
    <name evidence="3" type="ORF">FBQ74_03345</name>
</gene>
<organism evidence="3 4">
    <name type="scientific">Salinimonas iocasae</name>
    <dbReference type="NCBI Taxonomy" id="2572577"/>
    <lineage>
        <taxon>Bacteria</taxon>
        <taxon>Pseudomonadati</taxon>
        <taxon>Pseudomonadota</taxon>
        <taxon>Gammaproteobacteria</taxon>
        <taxon>Alteromonadales</taxon>
        <taxon>Alteromonadaceae</taxon>
        <taxon>Alteromonas/Salinimonas group</taxon>
        <taxon>Salinimonas</taxon>
    </lineage>
</organism>
<reference evidence="3 4" key="1">
    <citation type="submission" date="2019-04" db="EMBL/GenBank/DDBJ databases">
        <title>Salinimonas iocasae sp. nov., a halophilic bacterium isolated from the outer tube casing of tubeworms in Okinawa Trough.</title>
        <authorList>
            <person name="Zhang H."/>
            <person name="Wang H."/>
            <person name="Li C."/>
        </authorList>
    </citation>
    <scope>NUCLEOTIDE SEQUENCE [LARGE SCALE GENOMIC DNA]</scope>
    <source>
        <strain evidence="3 4">KX18D6</strain>
    </source>
</reference>
<dbReference type="InterPro" id="IPR011006">
    <property type="entry name" value="CheY-like_superfamily"/>
</dbReference>
<dbReference type="PROSITE" id="PS50110">
    <property type="entry name" value="RESPONSE_REGULATORY"/>
    <property type="match status" value="1"/>
</dbReference>
<evidence type="ECO:0000256" key="1">
    <source>
        <dbReference type="PROSITE-ProRule" id="PRU00169"/>
    </source>
</evidence>
<dbReference type="OrthoDB" id="281471at2"/>
<name>A0A5B7YAS3_9ALTE</name>
<proteinExistence type="predicted"/>
<feature type="domain" description="Response regulatory" evidence="2">
    <location>
        <begin position="4"/>
        <end position="118"/>
    </location>
</feature>
<dbReference type="Gene3D" id="3.40.50.2300">
    <property type="match status" value="1"/>
</dbReference>
<keyword evidence="4" id="KW-1185">Reference proteome</keyword>
<evidence type="ECO:0000313" key="3">
    <source>
        <dbReference type="EMBL" id="QCZ92560.1"/>
    </source>
</evidence>
<evidence type="ECO:0000259" key="2">
    <source>
        <dbReference type="PROSITE" id="PS50110"/>
    </source>
</evidence>
<dbReference type="RefSeq" id="WP_139755313.1">
    <property type="nucleotide sequence ID" value="NZ_CP039852.1"/>
</dbReference>
<dbReference type="GO" id="GO:0000160">
    <property type="term" value="P:phosphorelay signal transduction system"/>
    <property type="evidence" value="ECO:0007669"/>
    <property type="project" value="InterPro"/>
</dbReference>
<dbReference type="KEGG" id="salk:FBQ74_03345"/>
<comment type="caution">
    <text evidence="1">Lacks conserved residue(s) required for the propagation of feature annotation.</text>
</comment>
<evidence type="ECO:0000313" key="4">
    <source>
        <dbReference type="Proteomes" id="UP000304912"/>
    </source>
</evidence>
<protein>
    <submittedName>
        <fullName evidence="3">Response regulator</fullName>
    </submittedName>
</protein>
<dbReference type="Proteomes" id="UP000304912">
    <property type="component" value="Chromosome"/>
</dbReference>
<accession>A0A5B7YAS3</accession>